<keyword evidence="1" id="KW-0678">Repressor</keyword>
<name>A0A4Z0H0H0_9BACI</name>
<dbReference type="Pfam" id="PF13977">
    <property type="entry name" value="TetR_C_6"/>
    <property type="match status" value="1"/>
</dbReference>
<organism evidence="7 8">
    <name type="scientific">Halobacillus salinus</name>
    <dbReference type="NCBI Taxonomy" id="192814"/>
    <lineage>
        <taxon>Bacteria</taxon>
        <taxon>Bacillati</taxon>
        <taxon>Bacillota</taxon>
        <taxon>Bacilli</taxon>
        <taxon>Bacillales</taxon>
        <taxon>Bacillaceae</taxon>
        <taxon>Halobacillus</taxon>
    </lineage>
</organism>
<sequence>MAGKAEERKQQLIKAAFEAATDKGYEHVTLQDIADYAEVSKGVPNYYFKNKGDVFAHLFEWLTQRIFENERAAMDQVDTAPEKLEAYLGQVFISPEENRTFYQLYLDFLARVKQDPAYQEINAQFYEHCFSIGREIVELGAQEGVFHVEDVEQSAVMIRAIIDGSLLQWLMRQDESLHDWYRKSCHGAILRLLGAR</sequence>
<dbReference type="PROSITE" id="PS50977">
    <property type="entry name" value="HTH_TETR_2"/>
    <property type="match status" value="1"/>
</dbReference>
<dbReference type="SUPFAM" id="SSF46689">
    <property type="entry name" value="Homeodomain-like"/>
    <property type="match status" value="1"/>
</dbReference>
<comment type="caution">
    <text evidence="7">The sequence shown here is derived from an EMBL/GenBank/DDBJ whole genome shotgun (WGS) entry which is preliminary data.</text>
</comment>
<dbReference type="InterPro" id="IPR050624">
    <property type="entry name" value="HTH-type_Tx_Regulator"/>
</dbReference>
<keyword evidence="3 5" id="KW-0238">DNA-binding</keyword>
<dbReference type="EMBL" id="SRJC01000001">
    <property type="protein sequence ID" value="TGB03479.1"/>
    <property type="molecule type" value="Genomic_DNA"/>
</dbReference>
<keyword evidence="4" id="KW-0804">Transcription</keyword>
<dbReference type="InterPro" id="IPR001647">
    <property type="entry name" value="HTH_TetR"/>
</dbReference>
<protein>
    <submittedName>
        <fullName evidence="7">TetR/AcrR family transcriptional regulator</fullName>
    </submittedName>
</protein>
<evidence type="ECO:0000256" key="2">
    <source>
        <dbReference type="ARBA" id="ARBA00023015"/>
    </source>
</evidence>
<dbReference type="InterPro" id="IPR009057">
    <property type="entry name" value="Homeodomain-like_sf"/>
</dbReference>
<dbReference type="Pfam" id="PF00440">
    <property type="entry name" value="TetR_N"/>
    <property type="match status" value="1"/>
</dbReference>
<evidence type="ECO:0000313" key="7">
    <source>
        <dbReference type="EMBL" id="TGB03479.1"/>
    </source>
</evidence>
<evidence type="ECO:0000313" key="8">
    <source>
        <dbReference type="Proteomes" id="UP000297982"/>
    </source>
</evidence>
<evidence type="ECO:0000256" key="4">
    <source>
        <dbReference type="ARBA" id="ARBA00023163"/>
    </source>
</evidence>
<feature type="domain" description="HTH tetR-type" evidence="6">
    <location>
        <begin position="6"/>
        <end position="66"/>
    </location>
</feature>
<keyword evidence="8" id="KW-1185">Reference proteome</keyword>
<dbReference type="PANTHER" id="PTHR43479">
    <property type="entry name" value="ACREF/ENVCD OPERON REPRESSOR-RELATED"/>
    <property type="match status" value="1"/>
</dbReference>
<gene>
    <name evidence="7" type="ORF">E4663_00280</name>
</gene>
<dbReference type="Gene3D" id="1.10.357.10">
    <property type="entry name" value="Tetracycline Repressor, domain 2"/>
    <property type="match status" value="1"/>
</dbReference>
<dbReference type="GO" id="GO:0003677">
    <property type="term" value="F:DNA binding"/>
    <property type="evidence" value="ECO:0007669"/>
    <property type="project" value="UniProtKB-UniRule"/>
</dbReference>
<evidence type="ECO:0000259" key="6">
    <source>
        <dbReference type="PROSITE" id="PS50977"/>
    </source>
</evidence>
<evidence type="ECO:0000256" key="5">
    <source>
        <dbReference type="PROSITE-ProRule" id="PRU00335"/>
    </source>
</evidence>
<keyword evidence="2" id="KW-0805">Transcription regulation</keyword>
<dbReference type="AlphaFoldDB" id="A0A4Z0H0H0"/>
<dbReference type="RefSeq" id="WP_135326210.1">
    <property type="nucleotide sequence ID" value="NZ_SRJC01000001.1"/>
</dbReference>
<dbReference type="Proteomes" id="UP000297982">
    <property type="component" value="Unassembled WGS sequence"/>
</dbReference>
<dbReference type="STRING" id="192814.GCA_900166575_00349"/>
<dbReference type="PANTHER" id="PTHR43479:SF11">
    <property type="entry name" value="ACREF_ENVCD OPERON REPRESSOR-RELATED"/>
    <property type="match status" value="1"/>
</dbReference>
<dbReference type="InterPro" id="IPR039538">
    <property type="entry name" value="BetI_C"/>
</dbReference>
<evidence type="ECO:0000256" key="1">
    <source>
        <dbReference type="ARBA" id="ARBA00022491"/>
    </source>
</evidence>
<evidence type="ECO:0000256" key="3">
    <source>
        <dbReference type="ARBA" id="ARBA00023125"/>
    </source>
</evidence>
<reference evidence="7 8" key="1">
    <citation type="journal article" date="2003" name="Int. J. Syst. Evol. Microbiol.">
        <title>Halobacillus salinus sp. nov., isolated from a salt lake on the coast of the East Sea in Korea.</title>
        <authorList>
            <person name="Yoon J.H."/>
            <person name="Kang K.H."/>
            <person name="Park Y.H."/>
        </authorList>
    </citation>
    <scope>NUCLEOTIDE SEQUENCE [LARGE SCALE GENOMIC DNA]</scope>
    <source>
        <strain evidence="7 8">HSL-3</strain>
    </source>
</reference>
<accession>A0A4Z0H0H0</accession>
<dbReference type="SUPFAM" id="SSF48498">
    <property type="entry name" value="Tetracyclin repressor-like, C-terminal domain"/>
    <property type="match status" value="1"/>
</dbReference>
<dbReference type="InterPro" id="IPR036271">
    <property type="entry name" value="Tet_transcr_reg_TetR-rel_C_sf"/>
</dbReference>
<proteinExistence type="predicted"/>
<feature type="DNA-binding region" description="H-T-H motif" evidence="5">
    <location>
        <begin position="29"/>
        <end position="48"/>
    </location>
</feature>